<dbReference type="Gene3D" id="1.25.40.10">
    <property type="entry name" value="Tetratricopeptide repeat domain"/>
    <property type="match status" value="1"/>
</dbReference>
<accession>A0ABX8QN00</accession>
<sequence>MSSATNHVSQVQRALKDAPKSALGGAASELTNQAALVFYDAGNLTAAEQMGSLSLDYAVHGADREGQARAYDGLSRISLYRGDFSRAASYARQGLKVPDVSYSQRATLFMRLGRALALISHQEANARTALDDARTVTGLSPFTEAALIGDVGIGLGNLRRYREAGTLLGEAAECIGEWSPLFQAQYLGRQVQAALRGRNPELAANHMDKLARAVPFVESARVNTRVQEILATSTRWLAVSEIRNARDHLKSVGCR</sequence>
<organism evidence="1 2">
    <name type="scientific">Actinomadura graeca</name>
    <dbReference type="NCBI Taxonomy" id="2750812"/>
    <lineage>
        <taxon>Bacteria</taxon>
        <taxon>Bacillati</taxon>
        <taxon>Actinomycetota</taxon>
        <taxon>Actinomycetes</taxon>
        <taxon>Streptosporangiales</taxon>
        <taxon>Thermomonosporaceae</taxon>
        <taxon>Actinomadura</taxon>
    </lineage>
</organism>
<dbReference type="Proteomes" id="UP001049518">
    <property type="component" value="Chromosome"/>
</dbReference>
<keyword evidence="2" id="KW-1185">Reference proteome</keyword>
<name>A0ABX8QN00_9ACTN</name>
<dbReference type="InterPro" id="IPR011990">
    <property type="entry name" value="TPR-like_helical_dom_sf"/>
</dbReference>
<evidence type="ECO:0000313" key="1">
    <source>
        <dbReference type="EMBL" id="QXJ20136.1"/>
    </source>
</evidence>
<dbReference type="EMBL" id="CP059572">
    <property type="protein sequence ID" value="QXJ20136.1"/>
    <property type="molecule type" value="Genomic_DNA"/>
</dbReference>
<protein>
    <submittedName>
        <fullName evidence="1">Tetratricopeptide repeat protein</fullName>
    </submittedName>
</protein>
<proteinExistence type="predicted"/>
<reference evidence="1" key="1">
    <citation type="submission" date="2020-07" db="EMBL/GenBank/DDBJ databases">
        <authorList>
            <person name="Tarantini F.S."/>
            <person name="Hong K.W."/>
            <person name="Chan K.G."/>
        </authorList>
    </citation>
    <scope>NUCLEOTIDE SEQUENCE</scope>
    <source>
        <strain evidence="1">32-07</strain>
    </source>
</reference>
<gene>
    <name evidence="1" type="ORF">AGRA3207_000790</name>
</gene>
<dbReference type="Pfam" id="PF13424">
    <property type="entry name" value="TPR_12"/>
    <property type="match status" value="1"/>
</dbReference>
<evidence type="ECO:0000313" key="2">
    <source>
        <dbReference type="Proteomes" id="UP001049518"/>
    </source>
</evidence>
<dbReference type="RefSeq" id="WP_231333187.1">
    <property type="nucleotide sequence ID" value="NZ_CP059572.1"/>
</dbReference>